<keyword evidence="2" id="KW-0378">Hydrolase</keyword>
<evidence type="ECO:0000259" key="1">
    <source>
        <dbReference type="Pfam" id="PF09588"/>
    </source>
</evidence>
<dbReference type="NCBIfam" id="TIGR03033">
    <property type="entry name" value="phage_rel_nuc"/>
    <property type="match status" value="1"/>
</dbReference>
<accession>A0A6J5KRG4</accession>
<keyword evidence="2" id="KW-0255">Endonuclease</keyword>
<dbReference type="Gene3D" id="3.90.320.10">
    <property type="match status" value="1"/>
</dbReference>
<dbReference type="EMBL" id="LR796171">
    <property type="protein sequence ID" value="CAB4123457.1"/>
    <property type="molecule type" value="Genomic_DNA"/>
</dbReference>
<dbReference type="PANTHER" id="PTHR46609:SF6">
    <property type="entry name" value="EXONUCLEASE, PHAGE-TYPE_RECB, C-TERMINAL DOMAIN-CONTAINING PROTEIN-RELATED"/>
    <property type="match status" value="1"/>
</dbReference>
<dbReference type="InterPro" id="IPR019080">
    <property type="entry name" value="YqaJ_viral_recombinase"/>
</dbReference>
<gene>
    <name evidence="2" type="ORF">UFOVP43_38</name>
</gene>
<dbReference type="CDD" id="cd22343">
    <property type="entry name" value="PDDEXK_lambda_exonuclease-like"/>
    <property type="match status" value="1"/>
</dbReference>
<sequence>MEQRTPEWFAARLGKVTASRVADVIAKTTTGYSTSRANYMAQLVCERMTATQAESFNNSAMQWGTDQEPLARAAYEAAMDVLVDETGFVIHPTIAEAGASPDGLVGLFGLIEIKCPNTSTHIDTLLSEKVPAKYNTQMQWQMACTGRQWCDFVSFDPRMPDGLQIFIKRVEYNDALIKGMESEVKKFLAELETKIEKLNERKHGKTA</sequence>
<evidence type="ECO:0000313" key="2">
    <source>
        <dbReference type="EMBL" id="CAB4123457.1"/>
    </source>
</evidence>
<dbReference type="InterPro" id="IPR017482">
    <property type="entry name" value="Lambda-type_endonuclease"/>
</dbReference>
<dbReference type="InterPro" id="IPR011604">
    <property type="entry name" value="PDDEXK-like_dom_sf"/>
</dbReference>
<proteinExistence type="predicted"/>
<dbReference type="SUPFAM" id="SSF52980">
    <property type="entry name" value="Restriction endonuclease-like"/>
    <property type="match status" value="1"/>
</dbReference>
<protein>
    <submittedName>
        <fullName evidence="2">Phage_rel_nuc, putative phage-type endonuclease</fullName>
    </submittedName>
</protein>
<organism evidence="2">
    <name type="scientific">uncultured Caudovirales phage</name>
    <dbReference type="NCBI Taxonomy" id="2100421"/>
    <lineage>
        <taxon>Viruses</taxon>
        <taxon>Duplodnaviria</taxon>
        <taxon>Heunggongvirae</taxon>
        <taxon>Uroviricota</taxon>
        <taxon>Caudoviricetes</taxon>
        <taxon>Peduoviridae</taxon>
        <taxon>Maltschvirus</taxon>
        <taxon>Maltschvirus maltsch</taxon>
    </lineage>
</organism>
<keyword evidence="2" id="KW-0540">Nuclease</keyword>
<dbReference type="InterPro" id="IPR051703">
    <property type="entry name" value="NF-kappa-B_Signaling_Reg"/>
</dbReference>
<feature type="domain" description="YqaJ viral recombinase" evidence="1">
    <location>
        <begin position="7"/>
        <end position="148"/>
    </location>
</feature>
<name>A0A6J5KRG4_9CAUD</name>
<dbReference type="PANTHER" id="PTHR46609">
    <property type="entry name" value="EXONUCLEASE, PHAGE-TYPE/RECB, C-TERMINAL DOMAIN-CONTAINING PROTEIN"/>
    <property type="match status" value="1"/>
</dbReference>
<dbReference type="InterPro" id="IPR011335">
    <property type="entry name" value="Restrct_endonuc-II-like"/>
</dbReference>
<dbReference type="GO" id="GO:0004519">
    <property type="term" value="F:endonuclease activity"/>
    <property type="evidence" value="ECO:0007669"/>
    <property type="project" value="UniProtKB-KW"/>
</dbReference>
<dbReference type="Pfam" id="PF09588">
    <property type="entry name" value="YqaJ"/>
    <property type="match status" value="1"/>
</dbReference>
<reference evidence="2" key="1">
    <citation type="submission" date="2020-04" db="EMBL/GenBank/DDBJ databases">
        <authorList>
            <person name="Chiriac C."/>
            <person name="Salcher M."/>
            <person name="Ghai R."/>
            <person name="Kavagutti S V."/>
        </authorList>
    </citation>
    <scope>NUCLEOTIDE SEQUENCE</scope>
</reference>